<evidence type="ECO:0000256" key="1">
    <source>
        <dbReference type="ARBA" id="ARBA00004141"/>
    </source>
</evidence>
<dbReference type="GeneID" id="25279217"/>
<dbReference type="SUPFAM" id="SSF103473">
    <property type="entry name" value="MFS general substrate transporter"/>
    <property type="match status" value="1"/>
</dbReference>
<dbReference type="InterPro" id="IPR036259">
    <property type="entry name" value="MFS_trans_sf"/>
</dbReference>
<comment type="caution">
    <text evidence="7">The sequence shown here is derived from an EMBL/GenBank/DDBJ whole genome shotgun (WGS) entry which is preliminary data.</text>
</comment>
<feature type="transmembrane region" description="Helical" evidence="5">
    <location>
        <begin position="70"/>
        <end position="97"/>
    </location>
</feature>
<dbReference type="Proteomes" id="UP000027920">
    <property type="component" value="Unassembled WGS sequence"/>
</dbReference>
<dbReference type="RefSeq" id="XP_013262030.1">
    <property type="nucleotide sequence ID" value="XM_013406576.1"/>
</dbReference>
<evidence type="ECO:0000313" key="7">
    <source>
        <dbReference type="EMBL" id="KEF59440.1"/>
    </source>
</evidence>
<keyword evidence="8" id="KW-1185">Reference proteome</keyword>
<dbReference type="VEuPathDB" id="FungiDB:A1O9_04284"/>
<protein>
    <recommendedName>
        <fullName evidence="6">Major facilitator superfamily (MFS) profile domain-containing protein</fullName>
    </recommendedName>
</protein>
<proteinExistence type="predicted"/>
<evidence type="ECO:0000256" key="5">
    <source>
        <dbReference type="SAM" id="Phobius"/>
    </source>
</evidence>
<evidence type="ECO:0000313" key="8">
    <source>
        <dbReference type="Proteomes" id="UP000027920"/>
    </source>
</evidence>
<feature type="transmembrane region" description="Helical" evidence="5">
    <location>
        <begin position="413"/>
        <end position="433"/>
    </location>
</feature>
<dbReference type="GO" id="GO:0022857">
    <property type="term" value="F:transmembrane transporter activity"/>
    <property type="evidence" value="ECO:0007669"/>
    <property type="project" value="InterPro"/>
</dbReference>
<dbReference type="GO" id="GO:0005886">
    <property type="term" value="C:plasma membrane"/>
    <property type="evidence" value="ECO:0007669"/>
    <property type="project" value="TreeGrafter"/>
</dbReference>
<evidence type="ECO:0000256" key="4">
    <source>
        <dbReference type="ARBA" id="ARBA00023136"/>
    </source>
</evidence>
<dbReference type="Gene3D" id="1.20.1250.20">
    <property type="entry name" value="MFS general substrate transporter like domains"/>
    <property type="match status" value="1"/>
</dbReference>
<feature type="transmembrane region" description="Helical" evidence="5">
    <location>
        <begin position="511"/>
        <end position="533"/>
    </location>
</feature>
<feature type="transmembrane region" description="Helical" evidence="5">
    <location>
        <begin position="109"/>
        <end position="131"/>
    </location>
</feature>
<dbReference type="PANTHER" id="PTHR23502">
    <property type="entry name" value="MAJOR FACILITATOR SUPERFAMILY"/>
    <property type="match status" value="1"/>
</dbReference>
<keyword evidence="2 5" id="KW-0812">Transmembrane</keyword>
<dbReference type="OrthoDB" id="2585655at2759"/>
<feature type="transmembrane region" description="Helical" evidence="5">
    <location>
        <begin position="138"/>
        <end position="155"/>
    </location>
</feature>
<dbReference type="Pfam" id="PF07690">
    <property type="entry name" value="MFS_1"/>
    <property type="match status" value="1"/>
</dbReference>
<feature type="transmembrane region" description="Helical" evidence="5">
    <location>
        <begin position="445"/>
        <end position="464"/>
    </location>
</feature>
<reference evidence="7 8" key="1">
    <citation type="submission" date="2013-03" db="EMBL/GenBank/DDBJ databases">
        <title>The Genome Sequence of Exophiala aquamarina CBS 119918.</title>
        <authorList>
            <consortium name="The Broad Institute Genomics Platform"/>
            <person name="Cuomo C."/>
            <person name="de Hoog S."/>
            <person name="Gorbushina A."/>
            <person name="Walker B."/>
            <person name="Young S.K."/>
            <person name="Zeng Q."/>
            <person name="Gargeya S."/>
            <person name="Fitzgerald M."/>
            <person name="Haas B."/>
            <person name="Abouelleil A."/>
            <person name="Allen A.W."/>
            <person name="Alvarado L."/>
            <person name="Arachchi H.M."/>
            <person name="Berlin A.M."/>
            <person name="Chapman S.B."/>
            <person name="Gainer-Dewar J."/>
            <person name="Goldberg J."/>
            <person name="Griggs A."/>
            <person name="Gujja S."/>
            <person name="Hansen M."/>
            <person name="Howarth C."/>
            <person name="Imamovic A."/>
            <person name="Ireland A."/>
            <person name="Larimer J."/>
            <person name="McCowan C."/>
            <person name="Murphy C."/>
            <person name="Pearson M."/>
            <person name="Poon T.W."/>
            <person name="Priest M."/>
            <person name="Roberts A."/>
            <person name="Saif S."/>
            <person name="Shea T."/>
            <person name="Sisk P."/>
            <person name="Sykes S."/>
            <person name="Wortman J."/>
            <person name="Nusbaum C."/>
            <person name="Birren B."/>
        </authorList>
    </citation>
    <scope>NUCLEOTIDE SEQUENCE [LARGE SCALE GENOMIC DNA]</scope>
    <source>
        <strain evidence="7 8">CBS 119918</strain>
    </source>
</reference>
<dbReference type="AlphaFoldDB" id="A0A072PV55"/>
<sequence length="553" mass="60953">MGLGVLEDNKLTHVPGTVILDDGVLPDVLEATGGLKHAKGTKGEHIVLNPQPTNDPNDPLNWPLWKRDGIFLIHAYGFVCTAAVPSALLAAATVVLAETFDTSITKITQLTGFLLLAVGSFGLFVSVLSRLYGKRPQFVFASFMCLLGTIIGSVAQDYNTLLAGRMIQGLGACAYESLLVAIVGDLYFVHERGLRIAFFNFCFASLNAIGTLIAGPITTKYGWRYMFYIYIPFIALQFILVVFCATETTFIRSQAYETDMIADVNYDGLQKQEQHEGKATSDAQLEEATNYAEPVPVPAKKTYWQFIAFYHGRYSHDNPLKLFLRPFAICLNPAIIWINLIGSLPIASVACSNFTTAQMYAVPPYNLNPTEIAYMFIGPLVGPLIVTGIFFFFSDPLALYLARRNKGVFEPEFRLPMALIIGGVLMTIGIFGWGNLYEAGKEPPVVGAIILGFYAAGMSALNIASGTYTVDAYRDLSVELVIIVMIVKNFLFYGVSYFFNDAVAARGPAFVFNIVGAIVLFGVVILGIPVYMYGKRMRGWWFRAQLLKKMHLE</sequence>
<evidence type="ECO:0000256" key="3">
    <source>
        <dbReference type="ARBA" id="ARBA00022989"/>
    </source>
</evidence>
<dbReference type="PROSITE" id="PS50850">
    <property type="entry name" value="MFS"/>
    <property type="match status" value="1"/>
</dbReference>
<feature type="transmembrane region" description="Helical" evidence="5">
    <location>
        <begin position="225"/>
        <end position="245"/>
    </location>
</feature>
<dbReference type="InterPro" id="IPR011701">
    <property type="entry name" value="MFS"/>
</dbReference>
<dbReference type="InterPro" id="IPR020846">
    <property type="entry name" value="MFS_dom"/>
</dbReference>
<dbReference type="PANTHER" id="PTHR23502:SF29">
    <property type="entry name" value="TRANSPORTER, PUTATIVE (AFU_ORTHOLOGUE AFUA_6G06680)-RELATED"/>
    <property type="match status" value="1"/>
</dbReference>
<feature type="transmembrane region" description="Helical" evidence="5">
    <location>
        <begin position="196"/>
        <end position="219"/>
    </location>
</feature>
<feature type="transmembrane region" description="Helical" evidence="5">
    <location>
        <begin position="167"/>
        <end position="189"/>
    </location>
</feature>
<keyword evidence="4 5" id="KW-0472">Membrane</keyword>
<keyword evidence="3 5" id="KW-1133">Transmembrane helix</keyword>
<feature type="domain" description="Major facilitator superfamily (MFS) profile" evidence="6">
    <location>
        <begin position="70"/>
        <end position="534"/>
    </location>
</feature>
<feature type="transmembrane region" description="Helical" evidence="5">
    <location>
        <begin position="372"/>
        <end position="393"/>
    </location>
</feature>
<accession>A0A072PV55</accession>
<feature type="transmembrane region" description="Helical" evidence="5">
    <location>
        <begin position="476"/>
        <end position="499"/>
    </location>
</feature>
<comment type="subcellular location">
    <subcellularLocation>
        <location evidence="1">Membrane</location>
        <topology evidence="1">Multi-pass membrane protein</topology>
    </subcellularLocation>
</comment>
<evidence type="ECO:0000256" key="2">
    <source>
        <dbReference type="ARBA" id="ARBA00022692"/>
    </source>
</evidence>
<evidence type="ECO:0000259" key="6">
    <source>
        <dbReference type="PROSITE" id="PS50850"/>
    </source>
</evidence>
<name>A0A072PV55_9EURO</name>
<gene>
    <name evidence="7" type="ORF">A1O9_04284</name>
</gene>
<organism evidence="7 8">
    <name type="scientific">Exophiala aquamarina CBS 119918</name>
    <dbReference type="NCBI Taxonomy" id="1182545"/>
    <lineage>
        <taxon>Eukaryota</taxon>
        <taxon>Fungi</taxon>
        <taxon>Dikarya</taxon>
        <taxon>Ascomycota</taxon>
        <taxon>Pezizomycotina</taxon>
        <taxon>Eurotiomycetes</taxon>
        <taxon>Chaetothyriomycetidae</taxon>
        <taxon>Chaetothyriales</taxon>
        <taxon>Herpotrichiellaceae</taxon>
        <taxon>Exophiala</taxon>
    </lineage>
</organism>
<dbReference type="HOGENOM" id="CLU_008455_13_0_1"/>
<dbReference type="EMBL" id="AMGV01000003">
    <property type="protein sequence ID" value="KEF59440.1"/>
    <property type="molecule type" value="Genomic_DNA"/>
</dbReference>